<evidence type="ECO:0000256" key="7">
    <source>
        <dbReference type="SAM" id="MobiDB-lite"/>
    </source>
</evidence>
<dbReference type="InParanoid" id="A0A7M7HEM1"/>
<feature type="transmembrane region" description="Helical" evidence="8">
    <location>
        <begin position="99"/>
        <end position="132"/>
    </location>
</feature>
<comment type="similarity">
    <text evidence="2 6">Belongs to the caveolin family.</text>
</comment>
<evidence type="ECO:0000256" key="4">
    <source>
        <dbReference type="ARBA" id="ARBA00023034"/>
    </source>
</evidence>
<dbReference type="GO" id="GO:0000139">
    <property type="term" value="C:Golgi membrane"/>
    <property type="evidence" value="ECO:0007669"/>
    <property type="project" value="UniProtKB-SubCell"/>
</dbReference>
<reference evidence="9" key="2">
    <citation type="submission" date="2021-01" db="UniProtKB">
        <authorList>
            <consortium name="EnsemblMetazoa"/>
        </authorList>
    </citation>
    <scope>IDENTIFICATION</scope>
</reference>
<dbReference type="InterPro" id="IPR001612">
    <property type="entry name" value="Caveolin"/>
</dbReference>
<evidence type="ECO:0000256" key="5">
    <source>
        <dbReference type="ARBA" id="ARBA00023136"/>
    </source>
</evidence>
<keyword evidence="4 6" id="KW-0333">Golgi apparatus</keyword>
<reference evidence="10" key="1">
    <citation type="submission" date="2015-02" db="EMBL/GenBank/DDBJ databases">
        <title>Genome sequencing for Strongylocentrotus purpuratus.</title>
        <authorList>
            <person name="Murali S."/>
            <person name="Liu Y."/>
            <person name="Vee V."/>
            <person name="English A."/>
            <person name="Wang M."/>
            <person name="Skinner E."/>
            <person name="Han Y."/>
            <person name="Muzny D.M."/>
            <person name="Worley K.C."/>
            <person name="Gibbs R.A."/>
        </authorList>
    </citation>
    <scope>NUCLEOTIDE SEQUENCE</scope>
</reference>
<dbReference type="PANTHER" id="PTHR10844:SF30">
    <property type="entry name" value="CAVEOLIN"/>
    <property type="match status" value="1"/>
</dbReference>
<keyword evidence="3 6" id="KW-1003">Cell membrane</keyword>
<dbReference type="GeneID" id="105440414"/>
<dbReference type="RefSeq" id="XP_011668812.2">
    <property type="nucleotide sequence ID" value="XM_011670510.2"/>
</dbReference>
<dbReference type="Proteomes" id="UP000007110">
    <property type="component" value="Unassembled WGS sequence"/>
</dbReference>
<organism evidence="9 10">
    <name type="scientific">Strongylocentrotus purpuratus</name>
    <name type="common">Purple sea urchin</name>
    <dbReference type="NCBI Taxonomy" id="7668"/>
    <lineage>
        <taxon>Eukaryota</taxon>
        <taxon>Metazoa</taxon>
        <taxon>Echinodermata</taxon>
        <taxon>Eleutherozoa</taxon>
        <taxon>Echinozoa</taxon>
        <taxon>Echinoidea</taxon>
        <taxon>Euechinoidea</taxon>
        <taxon>Echinacea</taxon>
        <taxon>Camarodonta</taxon>
        <taxon>Echinidea</taxon>
        <taxon>Strongylocentrotidae</taxon>
        <taxon>Strongylocentrotus</taxon>
    </lineage>
</organism>
<name>A0A7M7HEM1_STRPU</name>
<keyword evidence="8" id="KW-1133">Transmembrane helix</keyword>
<proteinExistence type="inferred from homology"/>
<sequence>MDRPNKSYPGGGYQGPNPAPHHYGSMEGTGQVNNPDCTASTSPAQIIPIEVEDELGENIYKMSPHVPISHDDTFKESSAIQGFAFMKTVSRLIYEYTHFAIYATLTLIIAPIMSFVWAIFFAIAHICVIWFSQPAIKMLYIFLRVCQLVYVPFVRFFLDPLYKSLSLVFSSIRGQFRLHSSDVTLNMKTIQV</sequence>
<comment type="subcellular location">
    <subcellularLocation>
        <location evidence="1 6">Cell membrane</location>
        <topology evidence="1 6">Peripheral membrane protein</topology>
    </subcellularLocation>
    <subcellularLocation>
        <location evidence="6">Golgi apparatus membrane</location>
        <topology evidence="6">Peripheral membrane protein</topology>
    </subcellularLocation>
    <subcellularLocation>
        <location evidence="6">Membrane</location>
        <location evidence="6">Caveola</location>
        <topology evidence="6">Peripheral membrane protein</topology>
    </subcellularLocation>
</comment>
<evidence type="ECO:0000256" key="2">
    <source>
        <dbReference type="ARBA" id="ARBA00010988"/>
    </source>
</evidence>
<comment type="function">
    <text evidence="6">May act as a scaffolding protein within caveolar membranes. Interacts directly with G-protein alpha subunits and can functionally regulate their activity.</text>
</comment>
<dbReference type="AlphaFoldDB" id="A0A7M7HEM1"/>
<dbReference type="GO" id="GO:0070836">
    <property type="term" value="P:caveola assembly"/>
    <property type="evidence" value="ECO:0000318"/>
    <property type="project" value="GO_Central"/>
</dbReference>
<dbReference type="OrthoDB" id="5917823at2759"/>
<accession>A0A7M7HEM1</accession>
<evidence type="ECO:0000256" key="1">
    <source>
        <dbReference type="ARBA" id="ARBA00004202"/>
    </source>
</evidence>
<feature type="region of interest" description="Disordered" evidence="7">
    <location>
        <begin position="1"/>
        <end position="37"/>
    </location>
</feature>
<evidence type="ECO:0000256" key="8">
    <source>
        <dbReference type="SAM" id="Phobius"/>
    </source>
</evidence>
<evidence type="ECO:0000256" key="3">
    <source>
        <dbReference type="ARBA" id="ARBA00022475"/>
    </source>
</evidence>
<protein>
    <recommendedName>
        <fullName evidence="6">Caveolin</fullName>
    </recommendedName>
</protein>
<keyword evidence="10" id="KW-1185">Reference proteome</keyword>
<dbReference type="GO" id="GO:0005901">
    <property type="term" value="C:caveola"/>
    <property type="evidence" value="ECO:0007669"/>
    <property type="project" value="UniProtKB-SubCell"/>
</dbReference>
<evidence type="ECO:0000313" key="9">
    <source>
        <dbReference type="EnsemblMetazoa" id="XP_011668812"/>
    </source>
</evidence>
<evidence type="ECO:0000256" key="6">
    <source>
        <dbReference type="RuleBase" id="RU000680"/>
    </source>
</evidence>
<feature type="transmembrane region" description="Helical" evidence="8">
    <location>
        <begin position="138"/>
        <end position="158"/>
    </location>
</feature>
<keyword evidence="8" id="KW-0812">Transmembrane</keyword>
<evidence type="ECO:0000313" key="10">
    <source>
        <dbReference type="Proteomes" id="UP000007110"/>
    </source>
</evidence>
<dbReference type="EnsemblMetazoa" id="XM_011670510">
    <property type="protein sequence ID" value="XP_011668812"/>
    <property type="gene ID" value="LOC105440414"/>
</dbReference>
<dbReference type="PANTHER" id="PTHR10844">
    <property type="entry name" value="CAVEOLIN"/>
    <property type="match status" value="1"/>
</dbReference>
<keyword evidence="5 6" id="KW-0472">Membrane</keyword>
<feature type="compositionally biased region" description="Polar residues" evidence="7">
    <location>
        <begin position="28"/>
        <end position="37"/>
    </location>
</feature>
<dbReference type="Pfam" id="PF01146">
    <property type="entry name" value="Caveolin"/>
    <property type="match status" value="1"/>
</dbReference>
<dbReference type="OMA" id="THWSKSE"/>
<dbReference type="KEGG" id="spu:105440414"/>
<dbReference type="GO" id="GO:0060090">
    <property type="term" value="F:molecular adaptor activity"/>
    <property type="evidence" value="ECO:0000318"/>
    <property type="project" value="GO_Central"/>
</dbReference>